<keyword evidence="1" id="KW-1188">Viral release from host cell</keyword>
<dbReference type="Pfam" id="PF17289">
    <property type="entry name" value="Terminase_6C"/>
    <property type="match status" value="1"/>
</dbReference>
<proteinExistence type="predicted"/>
<evidence type="ECO:0000256" key="1">
    <source>
        <dbReference type="ARBA" id="ARBA00022612"/>
    </source>
</evidence>
<name>A0A402D5T2_9BACT</name>
<gene>
    <name evidence="2" type="ORF">CCAX7_54740</name>
</gene>
<dbReference type="NCBIfam" id="TIGR01630">
    <property type="entry name" value="psiM2_ORF9"/>
    <property type="match status" value="1"/>
</dbReference>
<dbReference type="AlphaFoldDB" id="A0A402D5T2"/>
<dbReference type="EMBL" id="AP025739">
    <property type="protein sequence ID" value="BDI33423.1"/>
    <property type="molecule type" value="Genomic_DNA"/>
</dbReference>
<keyword evidence="3" id="KW-1185">Reference proteome</keyword>
<organism evidence="2 3">
    <name type="scientific">Capsulimonas corticalis</name>
    <dbReference type="NCBI Taxonomy" id="2219043"/>
    <lineage>
        <taxon>Bacteria</taxon>
        <taxon>Bacillati</taxon>
        <taxon>Armatimonadota</taxon>
        <taxon>Armatimonadia</taxon>
        <taxon>Capsulimonadales</taxon>
        <taxon>Capsulimonadaceae</taxon>
        <taxon>Capsulimonas</taxon>
    </lineage>
</organism>
<dbReference type="Proteomes" id="UP000287394">
    <property type="component" value="Chromosome"/>
</dbReference>
<sequence>MPLINNWHVDCICDHLEAVTLGHIRDLLINIPPGHMKSLLVSVFWPAWEWIQNPRERSLFSSYAVDLAIRDSVRCRDLITSDWYQEWFEPDWKMKGDQNVKSWFQNDKTGFRFSMSVGGRATGFRGNKIVVDDPLNAKEMHSKATRDECIFWWDKVMPTRINDPRGGKRVVIMQRLHEEDLSGHILAKGGFEHLCLPSEFEPERRSRTFIFSKDNDLNDGEDEMRTEFWSDPRTEHGDLLFPEMFTKQVLSQLKKDLGETDFAGQHQQSPRPAAGIIFKSHWWRYWVPKGLLGKLPPITIVLEDGSFFDSPVIEIPEGFETLLQSWDMSFKDSKGADFVAGQVWAQVKADCFLLDQVCERMDFTATIAAVRAMTEKWPLALAKLVEDKANGPAVISSLKKEIPGLIPIEPEGDKVSRAHAVTPMCESGNVYLPHPALYPWIKVTLDRLTAFPNAAKDDDVDALTQALRRMSKKKRVFKLM</sequence>
<protein>
    <submittedName>
        <fullName evidence="2">Uncharacterized protein</fullName>
    </submittedName>
</protein>
<dbReference type="InterPro" id="IPR035421">
    <property type="entry name" value="Terminase_6C"/>
</dbReference>
<dbReference type="InterPro" id="IPR006517">
    <property type="entry name" value="Phage_terminase_lsu-like_C"/>
</dbReference>
<accession>A0A402D5T2</accession>
<evidence type="ECO:0000313" key="3">
    <source>
        <dbReference type="Proteomes" id="UP000287394"/>
    </source>
</evidence>
<dbReference type="KEGG" id="ccot:CCAX7_54740"/>
<evidence type="ECO:0000313" key="2">
    <source>
        <dbReference type="EMBL" id="BDI33423.1"/>
    </source>
</evidence>
<reference evidence="2 3" key="1">
    <citation type="journal article" date="2019" name="Int. J. Syst. Evol. Microbiol.">
        <title>Capsulimonas corticalis gen. nov., sp. nov., an aerobic capsulated bacterium, of a novel bacterial order, Capsulimonadales ord. nov., of the class Armatimonadia of the phylum Armatimonadetes.</title>
        <authorList>
            <person name="Li J."/>
            <person name="Kudo C."/>
            <person name="Tonouchi A."/>
        </authorList>
    </citation>
    <scope>NUCLEOTIDE SEQUENCE [LARGE SCALE GENOMIC DNA]</scope>
    <source>
        <strain evidence="2 3">AX-7</strain>
    </source>
</reference>